<feature type="chain" id="PRO_5003512250" evidence="1">
    <location>
        <begin position="24"/>
        <end position="1262"/>
    </location>
</feature>
<dbReference type="SUPFAM" id="SSF56935">
    <property type="entry name" value="Porins"/>
    <property type="match status" value="1"/>
</dbReference>
<feature type="domain" description="TonB-dependent transporter Oar-like beta-barrel" evidence="2">
    <location>
        <begin position="248"/>
        <end position="1255"/>
    </location>
</feature>
<dbReference type="Gene3D" id="2.60.40.10">
    <property type="entry name" value="Immunoglobulins"/>
    <property type="match status" value="1"/>
</dbReference>
<feature type="signal peptide" evidence="1">
    <location>
        <begin position="1"/>
        <end position="23"/>
    </location>
</feature>
<evidence type="ECO:0000313" key="3">
    <source>
        <dbReference type="EMBL" id="AEU39136.1"/>
    </source>
</evidence>
<accession>G8NZL6</accession>
<evidence type="ECO:0000256" key="1">
    <source>
        <dbReference type="SAM" id="SignalP"/>
    </source>
</evidence>
<dbReference type="STRING" id="682795.AciX8_4867"/>
<dbReference type="EMBL" id="CP003130">
    <property type="protein sequence ID" value="AEU39136.1"/>
    <property type="molecule type" value="Genomic_DNA"/>
</dbReference>
<dbReference type="KEGG" id="gma:AciX8_4867"/>
<dbReference type="SUPFAM" id="SSF49452">
    <property type="entry name" value="Starch-binding domain-like"/>
    <property type="match status" value="1"/>
</dbReference>
<dbReference type="eggNOG" id="COG4771">
    <property type="taxonomic scope" value="Bacteria"/>
</dbReference>
<dbReference type="GO" id="GO:0030246">
    <property type="term" value="F:carbohydrate binding"/>
    <property type="evidence" value="ECO:0007669"/>
    <property type="project" value="InterPro"/>
</dbReference>
<keyword evidence="4" id="KW-1185">Reference proteome</keyword>
<dbReference type="Proteomes" id="UP000007113">
    <property type="component" value="Chromosome"/>
</dbReference>
<dbReference type="AlphaFoldDB" id="G8NZL6"/>
<organism evidence="3 4">
    <name type="scientific">Granulicella mallensis (strain ATCC BAA-1857 / DSM 23137 / MP5ACTX8)</name>
    <dbReference type="NCBI Taxonomy" id="682795"/>
    <lineage>
        <taxon>Bacteria</taxon>
        <taxon>Pseudomonadati</taxon>
        <taxon>Acidobacteriota</taxon>
        <taxon>Terriglobia</taxon>
        <taxon>Terriglobales</taxon>
        <taxon>Acidobacteriaceae</taxon>
        <taxon>Granulicella</taxon>
    </lineage>
</organism>
<proteinExistence type="predicted"/>
<dbReference type="InterPro" id="IPR013784">
    <property type="entry name" value="Carb-bd-like_fold"/>
</dbReference>
<reference evidence="3 4" key="1">
    <citation type="submission" date="2011-11" db="EMBL/GenBank/DDBJ databases">
        <title>Complete sequence of Granulicella mallensis MP5ACTX8.</title>
        <authorList>
            <consortium name="US DOE Joint Genome Institute"/>
            <person name="Lucas S."/>
            <person name="Copeland A."/>
            <person name="Lapidus A."/>
            <person name="Cheng J.-F."/>
            <person name="Goodwin L."/>
            <person name="Pitluck S."/>
            <person name="Peters L."/>
            <person name="Lu M."/>
            <person name="Detter J.C."/>
            <person name="Han C."/>
            <person name="Tapia R."/>
            <person name="Land M."/>
            <person name="Hauser L."/>
            <person name="Kyrpides N."/>
            <person name="Ivanova N."/>
            <person name="Mikhailova N."/>
            <person name="Pagani I."/>
            <person name="Rawat S."/>
            <person name="Mannisto M."/>
            <person name="Haggblom M."/>
            <person name="Woyke T."/>
        </authorList>
    </citation>
    <scope>NUCLEOTIDE SEQUENCE [LARGE SCALE GENOMIC DNA]</scope>
    <source>
        <strain evidence="4">ATCC BAA-1857 / DSM 23137 / MP5ACTX8</strain>
    </source>
</reference>
<dbReference type="InterPro" id="IPR013783">
    <property type="entry name" value="Ig-like_fold"/>
</dbReference>
<dbReference type="InterPro" id="IPR057601">
    <property type="entry name" value="Oar-like_b-barrel"/>
</dbReference>
<keyword evidence="1" id="KW-0732">Signal</keyword>
<protein>
    <submittedName>
        <fullName evidence="3">Cna B domain protein</fullName>
    </submittedName>
</protein>
<dbReference type="HOGENOM" id="CLU_006298_0_0_0"/>
<evidence type="ECO:0000259" key="2">
    <source>
        <dbReference type="Pfam" id="PF25183"/>
    </source>
</evidence>
<dbReference type="Pfam" id="PF25183">
    <property type="entry name" value="OMP_b-brl_4"/>
    <property type="match status" value="1"/>
</dbReference>
<evidence type="ECO:0000313" key="4">
    <source>
        <dbReference type="Proteomes" id="UP000007113"/>
    </source>
</evidence>
<name>G8NZL6_GRAMM</name>
<dbReference type="Pfam" id="PF13620">
    <property type="entry name" value="CarboxypepD_reg"/>
    <property type="match status" value="1"/>
</dbReference>
<sequence>MKKIFAFIVFLTVSFSASSLLKAQDVSAMVGSVTDATGAAVPGTVVTLTNKTKGLKYTQTTSDNGSYRFSNVPPGPGYEANFVHAGFAALAVRDIYLAVATTRTQDAQLLAGSNQQVEVTASNSEVTINTTDASIGNNFDVKLLNDLPVQQRGDPTALFTLQPGVTDTGSTTGARVDQNNVTLDGLDVNDFSNGGAIQSNTGAGITSGFSSSTIVGHAPIDSVQEFRGTVGGIPATGGPSSGGQFQLVTKSGTNQFHGNINEYHRDPSLVANSWFSNNATPAIPRNHLIQNQFGGNIGGPIIKDKLFFFFDYNNSRIIRTSLVQRTVPLDSLRAGNINYNRADGSVGTLNEAQILGLDPQGNGVNGNWQTLTNARFPHSNNQSSGDGLNSGGFSFNAPDNDFNTNYVGRVDYNLNSKMKLFARFTITRENAVNAPNEFPGDPITDPLVDRSYAFVIGHTWVIGSNKTNQFVIGETVQKIDLGNNFNPDGPNFFTFGDGTQAALASSLYLNPATQSRRVPVEMIGDDFTWTKGGHTFQFGGTFKDIKPKNNSSIDYNTVEIGLGGQTLNLNAQLRPTDINTASASTAPYDQALAYILGRVGSIQSDFNYDKNGNVLPQLTGDQRIYQNYQTQLYFADTWKANSQLTLSYGVNYQLFSVPYETRGLESLEPLTFDQYFNARLAQSAAGQTGPNAVPLITYILGGKANNGPPIYQPQYKNFAPRFAFAYNPDFDKKTVFNGGIGVVYDRTIINAVQSYQDTDSYLFQQTKSTPSGTPGDPVASLRNDPRIGAGGNIGQIPAAPASPKAPYQPFVANGIPFGLQNGTAFNATIDPSLKTPYSIAYNFGMQHEFEGGFVFKLSYAGRLGRRLLAQADANQIIDFKDPSSGELLSNAFAAITTQLRAGANPASLAAQPWFEHLVTPGLGVANPVKDSNGNITQAFANNTQYLAYTFSGLAQNGDFGDFVQALSNFTALNVGSAAQFSENTFFTNKGFSTYNGMLVSLQKNLSHGLQFDVNYTFSHSIDNVSAFANSQGDTGIGGTGLICDVVRPRECRANSDFDVTHYITADETYQLPIGRHRQFFATIPLWAEEAIGGWDISGITTWHTGQAWGTNSDAFDASYSNDAPGILVGPKSAVATHLTKAAGGGVNIFASQSAAQSAYVGPIGFQIGARNGLRGPRFGNQDLGLAKTFPVYKDSVNLKFRADAFNVFNHPNFGLPSENTFNGLDQQDTVSNTFGQISNTVEPAGNLNNGARVLQLALRLEF</sequence>
<gene>
    <name evidence="3" type="ordered locus">AciX8_4867</name>
</gene>
<dbReference type="RefSeq" id="WP_014268007.1">
    <property type="nucleotide sequence ID" value="NC_016631.1"/>
</dbReference>